<protein>
    <recommendedName>
        <fullName evidence="11">Bestrophin/UPF0187</fullName>
    </recommendedName>
</protein>
<dbReference type="Proteomes" id="UP000268162">
    <property type="component" value="Unassembled WGS sequence"/>
</dbReference>
<evidence type="ECO:0000256" key="8">
    <source>
        <dbReference type="SAM" id="Phobius"/>
    </source>
</evidence>
<evidence type="ECO:0000313" key="9">
    <source>
        <dbReference type="EMBL" id="RKP40034.1"/>
    </source>
</evidence>
<dbReference type="Pfam" id="PF25539">
    <property type="entry name" value="Bestrophin_2"/>
    <property type="match status" value="1"/>
</dbReference>
<dbReference type="InterPro" id="IPR044669">
    <property type="entry name" value="YneE/VCCN1/2-like"/>
</dbReference>
<dbReference type="GO" id="GO:0005886">
    <property type="term" value="C:plasma membrane"/>
    <property type="evidence" value="ECO:0007669"/>
    <property type="project" value="UniProtKB-SubCell"/>
</dbReference>
<keyword evidence="10" id="KW-1185">Reference proteome</keyword>
<comment type="subcellular location">
    <subcellularLocation>
        <location evidence="1">Cell membrane</location>
        <topology evidence="1">Multi-pass membrane protein</topology>
    </subcellularLocation>
</comment>
<dbReference type="AlphaFoldDB" id="A0A4Q0A1V3"/>
<keyword evidence="4 8" id="KW-0812">Transmembrane</keyword>
<feature type="non-terminal residue" evidence="9">
    <location>
        <position position="1"/>
    </location>
</feature>
<organism evidence="9 10">
    <name type="scientific">Dimargaris cristalligena</name>
    <dbReference type="NCBI Taxonomy" id="215637"/>
    <lineage>
        <taxon>Eukaryota</taxon>
        <taxon>Fungi</taxon>
        <taxon>Fungi incertae sedis</taxon>
        <taxon>Zoopagomycota</taxon>
        <taxon>Kickxellomycotina</taxon>
        <taxon>Dimargaritomycetes</taxon>
        <taxon>Dimargaritales</taxon>
        <taxon>Dimargaritaceae</taxon>
        <taxon>Dimargaris</taxon>
    </lineage>
</organism>
<name>A0A4Q0A1V3_9FUNG</name>
<keyword evidence="7 8" id="KW-0472">Membrane</keyword>
<keyword evidence="5 8" id="KW-1133">Transmembrane helix</keyword>
<evidence type="ECO:0000256" key="5">
    <source>
        <dbReference type="ARBA" id="ARBA00022989"/>
    </source>
</evidence>
<reference evidence="10" key="1">
    <citation type="journal article" date="2018" name="Nat. Microbiol.">
        <title>Leveraging single-cell genomics to expand the fungal tree of life.</title>
        <authorList>
            <person name="Ahrendt S.R."/>
            <person name="Quandt C.A."/>
            <person name="Ciobanu D."/>
            <person name="Clum A."/>
            <person name="Salamov A."/>
            <person name="Andreopoulos B."/>
            <person name="Cheng J.F."/>
            <person name="Woyke T."/>
            <person name="Pelin A."/>
            <person name="Henrissat B."/>
            <person name="Reynolds N.K."/>
            <person name="Benny G.L."/>
            <person name="Smith M.E."/>
            <person name="James T.Y."/>
            <person name="Grigoriev I.V."/>
        </authorList>
    </citation>
    <scope>NUCLEOTIDE SEQUENCE [LARGE SCALE GENOMIC DNA]</scope>
    <source>
        <strain evidence="10">RSA 468</strain>
    </source>
</reference>
<gene>
    <name evidence="9" type="ORF">BJ085DRAFT_11216</name>
</gene>
<feature type="transmembrane region" description="Helical" evidence="8">
    <location>
        <begin position="33"/>
        <end position="62"/>
    </location>
</feature>
<evidence type="ECO:0000256" key="2">
    <source>
        <dbReference type="ARBA" id="ARBA00022448"/>
    </source>
</evidence>
<evidence type="ECO:0000256" key="6">
    <source>
        <dbReference type="ARBA" id="ARBA00023065"/>
    </source>
</evidence>
<evidence type="ECO:0000256" key="4">
    <source>
        <dbReference type="ARBA" id="ARBA00022692"/>
    </source>
</evidence>
<evidence type="ECO:0000313" key="10">
    <source>
        <dbReference type="Proteomes" id="UP000268162"/>
    </source>
</evidence>
<evidence type="ECO:0000256" key="7">
    <source>
        <dbReference type="ARBA" id="ARBA00023136"/>
    </source>
</evidence>
<evidence type="ECO:0000256" key="3">
    <source>
        <dbReference type="ARBA" id="ARBA00022475"/>
    </source>
</evidence>
<dbReference type="PANTHER" id="PTHR33281:SF19">
    <property type="entry name" value="VOLTAGE-DEPENDENT ANION CHANNEL-FORMING PROTEIN YNEE"/>
    <property type="match status" value="1"/>
</dbReference>
<proteinExistence type="predicted"/>
<dbReference type="EMBL" id="ML002229">
    <property type="protein sequence ID" value="RKP40034.1"/>
    <property type="molecule type" value="Genomic_DNA"/>
</dbReference>
<keyword evidence="6" id="KW-0406">Ion transport</keyword>
<dbReference type="GO" id="GO:0005254">
    <property type="term" value="F:chloride channel activity"/>
    <property type="evidence" value="ECO:0007669"/>
    <property type="project" value="InterPro"/>
</dbReference>
<feature type="non-terminal residue" evidence="9">
    <location>
        <position position="75"/>
    </location>
</feature>
<accession>A0A4Q0A1V3</accession>
<dbReference type="PANTHER" id="PTHR33281">
    <property type="entry name" value="UPF0187 PROTEIN YNEE"/>
    <property type="match status" value="1"/>
</dbReference>
<evidence type="ECO:0008006" key="11">
    <source>
        <dbReference type="Google" id="ProtNLM"/>
    </source>
</evidence>
<keyword evidence="3" id="KW-1003">Cell membrane</keyword>
<sequence length="75" mass="8459">VQALQEVFVTCERILTTPSPLVFKIYLKQIITLYIMALPMVLFPALGWSFVPVMALSAFIFYGMEGISAEIENPF</sequence>
<evidence type="ECO:0000256" key="1">
    <source>
        <dbReference type="ARBA" id="ARBA00004651"/>
    </source>
</evidence>
<keyword evidence="2" id="KW-0813">Transport</keyword>